<accession>A0A381Y277</accession>
<dbReference type="NCBIfam" id="TIGR03317">
    <property type="entry name" value="ygfZ_signature"/>
    <property type="match status" value="1"/>
</dbReference>
<keyword evidence="2" id="KW-0809">Transit peptide</keyword>
<dbReference type="Gene3D" id="3.30.1360.120">
    <property type="entry name" value="Probable tRNA modification gtpase trme, domain 1"/>
    <property type="match status" value="1"/>
</dbReference>
<reference evidence="4" key="1">
    <citation type="submission" date="2018-05" db="EMBL/GenBank/DDBJ databases">
        <authorList>
            <person name="Lanie J.A."/>
            <person name="Ng W.-L."/>
            <person name="Kazmierczak K.M."/>
            <person name="Andrzejewski T.M."/>
            <person name="Davidsen T.M."/>
            <person name="Wayne K.J."/>
            <person name="Tettelin H."/>
            <person name="Glass J.I."/>
            <person name="Rusch D."/>
            <person name="Podicherti R."/>
            <person name="Tsui H.-C.T."/>
            <person name="Winkler M.E."/>
        </authorList>
    </citation>
    <scope>NUCLEOTIDE SEQUENCE</scope>
</reference>
<dbReference type="SUPFAM" id="SSF103025">
    <property type="entry name" value="Folate-binding domain"/>
    <property type="match status" value="1"/>
</dbReference>
<dbReference type="EMBL" id="UINC01017147">
    <property type="protein sequence ID" value="SVA70802.1"/>
    <property type="molecule type" value="Genomic_DNA"/>
</dbReference>
<dbReference type="GO" id="GO:0005739">
    <property type="term" value="C:mitochondrion"/>
    <property type="evidence" value="ECO:0007669"/>
    <property type="project" value="UniProtKB-SubCell"/>
</dbReference>
<protein>
    <submittedName>
        <fullName evidence="4">Uncharacterized protein</fullName>
    </submittedName>
</protein>
<organism evidence="4">
    <name type="scientific">marine metagenome</name>
    <dbReference type="NCBI Taxonomy" id="408172"/>
    <lineage>
        <taxon>unclassified sequences</taxon>
        <taxon>metagenomes</taxon>
        <taxon>ecological metagenomes</taxon>
    </lineage>
</organism>
<sequence length="304" mass="33220">MPEFLHPNAEVFVRKSSVTILGGEDALAHLDRCLTASLVDLENFDRRDALLCDANGRIQDRITICVLDNQIIALGSEKSGTSTRETLLRGIGWDEDVSLLDGDNAISYLSIIGQNIYRALAGLGIDCSELSSSRWLEFGNSLLSSSMTNSVETVDVALPESELQGFLDILQDNGCHEIPTDKWDAMRMLIGITEIADIIGNLPFEVGLDELVKLDKGCYPGQEIHARLDSRGKLARRLMRLVSPNEFVLGRHKVEGIGTLYVTSTSSNNDTNVAYALVPSAACELDELTIASDRVIGLEPLIQN</sequence>
<dbReference type="PANTHER" id="PTHR22602:SF0">
    <property type="entry name" value="TRANSFERASE CAF17, MITOCHONDRIAL-RELATED"/>
    <property type="match status" value="1"/>
</dbReference>
<dbReference type="PIRSF" id="PIRSF006487">
    <property type="entry name" value="GcvT"/>
    <property type="match status" value="1"/>
</dbReference>
<dbReference type="PANTHER" id="PTHR22602">
    <property type="entry name" value="TRANSFERASE CAF17, MITOCHONDRIAL-RELATED"/>
    <property type="match status" value="1"/>
</dbReference>
<dbReference type="InterPro" id="IPR045179">
    <property type="entry name" value="YgfZ/GcvT"/>
</dbReference>
<evidence type="ECO:0000256" key="1">
    <source>
        <dbReference type="ARBA" id="ARBA00004173"/>
    </source>
</evidence>
<dbReference type="InterPro" id="IPR017703">
    <property type="entry name" value="YgfZ/GCV_T_CS"/>
</dbReference>
<evidence type="ECO:0000256" key="2">
    <source>
        <dbReference type="ARBA" id="ARBA00022946"/>
    </source>
</evidence>
<proteinExistence type="predicted"/>
<name>A0A381Y277_9ZZZZ</name>
<dbReference type="InterPro" id="IPR027266">
    <property type="entry name" value="TrmE/GcvT-like"/>
</dbReference>
<evidence type="ECO:0000313" key="4">
    <source>
        <dbReference type="EMBL" id="SVA70802.1"/>
    </source>
</evidence>
<comment type="subcellular location">
    <subcellularLocation>
        <location evidence="1">Mitochondrion</location>
    </subcellularLocation>
</comment>
<gene>
    <name evidence="4" type="ORF">METZ01_LOCUS123656</name>
</gene>
<dbReference type="GO" id="GO:0016226">
    <property type="term" value="P:iron-sulfur cluster assembly"/>
    <property type="evidence" value="ECO:0007669"/>
    <property type="project" value="TreeGrafter"/>
</dbReference>
<dbReference type="AlphaFoldDB" id="A0A381Y277"/>
<keyword evidence="3" id="KW-0496">Mitochondrion</keyword>
<evidence type="ECO:0000256" key="3">
    <source>
        <dbReference type="ARBA" id="ARBA00023128"/>
    </source>
</evidence>